<evidence type="ECO:0000256" key="4">
    <source>
        <dbReference type="ARBA" id="ARBA00023163"/>
    </source>
</evidence>
<dbReference type="InterPro" id="IPR036388">
    <property type="entry name" value="WH-like_DNA-bd_sf"/>
</dbReference>
<dbReference type="InterPro" id="IPR036390">
    <property type="entry name" value="WH_DNA-bd_sf"/>
</dbReference>
<evidence type="ECO:0000256" key="2">
    <source>
        <dbReference type="ARBA" id="ARBA00023015"/>
    </source>
</evidence>
<name>A0A8I1M6X4_9PROT</name>
<dbReference type="Gene3D" id="1.10.10.10">
    <property type="entry name" value="Winged helix-like DNA-binding domain superfamily/Winged helix DNA-binding domain"/>
    <property type="match status" value="1"/>
</dbReference>
<dbReference type="PROSITE" id="PS50931">
    <property type="entry name" value="HTH_LYSR"/>
    <property type="match status" value="1"/>
</dbReference>
<protein>
    <submittedName>
        <fullName evidence="6">LysR family transcriptional regulator</fullName>
    </submittedName>
</protein>
<dbReference type="RefSeq" id="WP_206926858.1">
    <property type="nucleotide sequence ID" value="NZ_JAEKJW010000001.1"/>
</dbReference>
<comment type="caution">
    <text evidence="6">The sequence shown here is derived from an EMBL/GenBank/DDBJ whole genome shotgun (WGS) entry which is preliminary data.</text>
</comment>
<dbReference type="Gene3D" id="3.40.190.290">
    <property type="match status" value="1"/>
</dbReference>
<dbReference type="SUPFAM" id="SSF53850">
    <property type="entry name" value="Periplasmic binding protein-like II"/>
    <property type="match status" value="1"/>
</dbReference>
<feature type="domain" description="HTH lysR-type" evidence="5">
    <location>
        <begin position="3"/>
        <end position="60"/>
    </location>
</feature>
<dbReference type="InterPro" id="IPR058163">
    <property type="entry name" value="LysR-type_TF_proteobact-type"/>
</dbReference>
<keyword evidence="2" id="KW-0805">Transcription regulation</keyword>
<dbReference type="InterPro" id="IPR000847">
    <property type="entry name" value="LysR_HTH_N"/>
</dbReference>
<reference evidence="6" key="1">
    <citation type="submission" date="2020-12" db="EMBL/GenBank/DDBJ databases">
        <title>Oil enriched cultivation method for isolating marine PHA-producing bacteria.</title>
        <authorList>
            <person name="Zheng W."/>
            <person name="Yu S."/>
            <person name="Huang Y."/>
        </authorList>
    </citation>
    <scope>NUCLEOTIDE SEQUENCE</scope>
    <source>
        <strain evidence="6">SY-2-3</strain>
    </source>
</reference>
<keyword evidence="4" id="KW-0804">Transcription</keyword>
<dbReference type="Pfam" id="PF00126">
    <property type="entry name" value="HTH_1"/>
    <property type="match status" value="1"/>
</dbReference>
<dbReference type="GO" id="GO:0006351">
    <property type="term" value="P:DNA-templated transcription"/>
    <property type="evidence" value="ECO:0007669"/>
    <property type="project" value="TreeGrafter"/>
</dbReference>
<dbReference type="InterPro" id="IPR005119">
    <property type="entry name" value="LysR_subst-bd"/>
</dbReference>
<comment type="similarity">
    <text evidence="1">Belongs to the LysR transcriptional regulatory family.</text>
</comment>
<evidence type="ECO:0000313" key="7">
    <source>
        <dbReference type="Proteomes" id="UP000664405"/>
    </source>
</evidence>
<dbReference type="Proteomes" id="UP000664405">
    <property type="component" value="Unassembled WGS sequence"/>
</dbReference>
<dbReference type="PANTHER" id="PTHR30537:SF3">
    <property type="entry name" value="TRANSCRIPTIONAL REGULATORY PROTEIN"/>
    <property type="match status" value="1"/>
</dbReference>
<dbReference type="GO" id="GO:0043565">
    <property type="term" value="F:sequence-specific DNA binding"/>
    <property type="evidence" value="ECO:0007669"/>
    <property type="project" value="TreeGrafter"/>
</dbReference>
<dbReference type="Pfam" id="PF03466">
    <property type="entry name" value="LysR_substrate"/>
    <property type="match status" value="1"/>
</dbReference>
<evidence type="ECO:0000313" key="6">
    <source>
        <dbReference type="EMBL" id="MBN8195949.1"/>
    </source>
</evidence>
<dbReference type="EMBL" id="JAEKJW010000001">
    <property type="protein sequence ID" value="MBN8195949.1"/>
    <property type="molecule type" value="Genomic_DNA"/>
</dbReference>
<proteinExistence type="inferred from homology"/>
<dbReference type="AlphaFoldDB" id="A0A8I1M6X4"/>
<gene>
    <name evidence="6" type="ORF">JF547_05655</name>
</gene>
<dbReference type="SUPFAM" id="SSF46785">
    <property type="entry name" value="Winged helix' DNA-binding domain"/>
    <property type="match status" value="1"/>
</dbReference>
<keyword evidence="3" id="KW-0238">DNA-binding</keyword>
<accession>A0A8I1M6X4</accession>
<organism evidence="6 7">
    <name type="scientific">Thalassospira povalilytica</name>
    <dbReference type="NCBI Taxonomy" id="732237"/>
    <lineage>
        <taxon>Bacteria</taxon>
        <taxon>Pseudomonadati</taxon>
        <taxon>Pseudomonadota</taxon>
        <taxon>Alphaproteobacteria</taxon>
        <taxon>Rhodospirillales</taxon>
        <taxon>Thalassospiraceae</taxon>
        <taxon>Thalassospira</taxon>
    </lineage>
</organism>
<evidence type="ECO:0000256" key="1">
    <source>
        <dbReference type="ARBA" id="ARBA00009437"/>
    </source>
</evidence>
<sequence>MSLDWEGLRTFAHVCQAGNMSAAARELGVNQTTVARRVARLEEWVGYAILHRDGRVLVPTARAQVLLQTAQHMQDTVSDLLTRDPVSEQADGAVGGIVRLTGVDAILQDCVAPHIADLHQRFPKIALELIGANRNLSLPQRETDIAIRLARPDSGAFHIRKLGYLEYGIYCNPNGLPATAMDPQTLPWIDLDEFFADKPEQKWLADHFPDRTVIGYANRGSIMVSMMTGHACFALLPRCVGDRIDFLRCLDTYHPTGREVWLLTHQEKRHLPHVRAVTDWLTRILLDGNFINVGNTERQRSKIELPGATI</sequence>
<dbReference type="PANTHER" id="PTHR30537">
    <property type="entry name" value="HTH-TYPE TRANSCRIPTIONAL REGULATOR"/>
    <property type="match status" value="1"/>
</dbReference>
<dbReference type="GO" id="GO:0003700">
    <property type="term" value="F:DNA-binding transcription factor activity"/>
    <property type="evidence" value="ECO:0007669"/>
    <property type="project" value="InterPro"/>
</dbReference>
<evidence type="ECO:0000259" key="5">
    <source>
        <dbReference type="PROSITE" id="PS50931"/>
    </source>
</evidence>
<evidence type="ECO:0000256" key="3">
    <source>
        <dbReference type="ARBA" id="ARBA00023125"/>
    </source>
</evidence>